<name>A0A0F8YX26_9ZZZZ</name>
<dbReference type="AlphaFoldDB" id="A0A0F8YX26"/>
<sequence length="152" mass="14682">MKTKVILLAAIALLASLPLALACGGDGGGGDEAGIRTDKGLSVAALAAGAGGGGEEADGLSGDVGVATGAPAPQADVGIERVVAFPPDIAPFPSLQESQTGITVQGFGSASVDADSALLELYFIGEFIGIGPVPEPAPGQTEPGFGEGVAPR</sequence>
<accession>A0A0F8YX26</accession>
<reference evidence="1" key="1">
    <citation type="journal article" date="2015" name="Nature">
        <title>Complex archaea that bridge the gap between prokaryotes and eukaryotes.</title>
        <authorList>
            <person name="Spang A."/>
            <person name="Saw J.H."/>
            <person name="Jorgensen S.L."/>
            <person name="Zaremba-Niedzwiedzka K."/>
            <person name="Martijn J."/>
            <person name="Lind A.E."/>
            <person name="van Eijk R."/>
            <person name="Schleper C."/>
            <person name="Guy L."/>
            <person name="Ettema T.J."/>
        </authorList>
    </citation>
    <scope>NUCLEOTIDE SEQUENCE</scope>
</reference>
<dbReference type="EMBL" id="LAZR01051048">
    <property type="protein sequence ID" value="KKK86002.1"/>
    <property type="molecule type" value="Genomic_DNA"/>
</dbReference>
<organism evidence="1">
    <name type="scientific">marine sediment metagenome</name>
    <dbReference type="NCBI Taxonomy" id="412755"/>
    <lineage>
        <taxon>unclassified sequences</taxon>
        <taxon>metagenomes</taxon>
        <taxon>ecological metagenomes</taxon>
    </lineage>
</organism>
<comment type="caution">
    <text evidence="1">The sequence shown here is derived from an EMBL/GenBank/DDBJ whole genome shotgun (WGS) entry which is preliminary data.</text>
</comment>
<dbReference type="PROSITE" id="PS51257">
    <property type="entry name" value="PROKAR_LIPOPROTEIN"/>
    <property type="match status" value="1"/>
</dbReference>
<protein>
    <submittedName>
        <fullName evidence="1">Uncharacterized protein</fullName>
    </submittedName>
</protein>
<feature type="non-terminal residue" evidence="1">
    <location>
        <position position="152"/>
    </location>
</feature>
<evidence type="ECO:0000313" key="1">
    <source>
        <dbReference type="EMBL" id="KKK86002.1"/>
    </source>
</evidence>
<proteinExistence type="predicted"/>
<gene>
    <name evidence="1" type="ORF">LCGC14_2767590</name>
</gene>